<keyword evidence="2" id="KW-0479">Metal-binding</keyword>
<evidence type="ECO:0000259" key="6">
    <source>
        <dbReference type="SMART" id="SM00849"/>
    </source>
</evidence>
<proteinExistence type="inferred from homology"/>
<dbReference type="InterPro" id="IPR036866">
    <property type="entry name" value="RibonucZ/Hydroxyglut_hydro"/>
</dbReference>
<dbReference type="Gene3D" id="3.60.15.10">
    <property type="entry name" value="Ribonuclease Z/Hydroxyacylglutathione hydrolase-like"/>
    <property type="match status" value="1"/>
</dbReference>
<dbReference type="RefSeq" id="WP_220370753.1">
    <property type="nucleotide sequence ID" value="NZ_JAEUAO010000001.1"/>
</dbReference>
<dbReference type="CDD" id="cd07720">
    <property type="entry name" value="OPHC2-like_MBL-fold"/>
    <property type="match status" value="1"/>
</dbReference>
<dbReference type="PROSITE" id="PS51318">
    <property type="entry name" value="TAT"/>
    <property type="match status" value="1"/>
</dbReference>
<evidence type="ECO:0000256" key="4">
    <source>
        <dbReference type="ARBA" id="ARBA00022833"/>
    </source>
</evidence>
<evidence type="ECO:0000313" key="7">
    <source>
        <dbReference type="EMBL" id="MBW9062725.1"/>
    </source>
</evidence>
<organism evidence="7 8">
    <name type="scientific">Rhizobium herbae</name>
    <dbReference type="NCBI Taxonomy" id="508661"/>
    <lineage>
        <taxon>Bacteria</taxon>
        <taxon>Pseudomonadati</taxon>
        <taxon>Pseudomonadota</taxon>
        <taxon>Alphaproteobacteria</taxon>
        <taxon>Hyphomicrobiales</taxon>
        <taxon>Rhizobiaceae</taxon>
        <taxon>Rhizobium/Agrobacterium group</taxon>
        <taxon>Rhizobium</taxon>
    </lineage>
</organism>
<gene>
    <name evidence="7" type="ORF">JNB71_05290</name>
</gene>
<dbReference type="SUPFAM" id="SSF56281">
    <property type="entry name" value="Metallo-hydrolase/oxidoreductase"/>
    <property type="match status" value="1"/>
</dbReference>
<name>A0ABS7H6H5_9HYPH</name>
<reference evidence="7 8" key="1">
    <citation type="journal article" date="2021" name="MBio">
        <title>Poor Competitiveness of Bradyrhizobium in Pigeon Pea Root Colonization in Indian Soils.</title>
        <authorList>
            <person name="Chalasani D."/>
            <person name="Basu A."/>
            <person name="Pullabhotla S.V.S.R.N."/>
            <person name="Jorrin B."/>
            <person name="Neal A.L."/>
            <person name="Poole P.S."/>
            <person name="Podile A.R."/>
            <person name="Tkacz A."/>
        </authorList>
    </citation>
    <scope>NUCLEOTIDE SEQUENCE [LARGE SCALE GENOMIC DNA]</scope>
    <source>
        <strain evidence="7 8">HU44</strain>
    </source>
</reference>
<evidence type="ECO:0000256" key="3">
    <source>
        <dbReference type="ARBA" id="ARBA00022801"/>
    </source>
</evidence>
<keyword evidence="8" id="KW-1185">Reference proteome</keyword>
<dbReference type="PANTHER" id="PTHR42978">
    <property type="entry name" value="QUORUM-QUENCHING LACTONASE YTNP-RELATED-RELATED"/>
    <property type="match status" value="1"/>
</dbReference>
<protein>
    <submittedName>
        <fullName evidence="7">MBL fold metallo-hydrolase</fullName>
    </submittedName>
</protein>
<dbReference type="InterPro" id="IPR006311">
    <property type="entry name" value="TAT_signal"/>
</dbReference>
<dbReference type="EMBL" id="JAEUAO010000001">
    <property type="protein sequence ID" value="MBW9062725.1"/>
    <property type="molecule type" value="Genomic_DNA"/>
</dbReference>
<evidence type="ECO:0000256" key="2">
    <source>
        <dbReference type="ARBA" id="ARBA00022723"/>
    </source>
</evidence>
<comment type="similarity">
    <text evidence="1">Belongs to the metallo-beta-lactamase superfamily.</text>
</comment>
<keyword evidence="3" id="KW-0378">Hydrolase</keyword>
<accession>A0ABS7H6H5</accession>
<dbReference type="InterPro" id="IPR051013">
    <property type="entry name" value="MBL_superfamily_lactonases"/>
</dbReference>
<feature type="signal peptide" evidence="5">
    <location>
        <begin position="1"/>
        <end position="25"/>
    </location>
</feature>
<evidence type="ECO:0000256" key="1">
    <source>
        <dbReference type="ARBA" id="ARBA00007749"/>
    </source>
</evidence>
<sequence>MPTRRAILKATATTFLAAASSAALPDLVFSKAPLKGGQAPGYYRLNIGAYEVTALSDGTIAIPLAKLYANTTVAHAEAALAAAFQGPSSQTSVNAYLVNTGERLVLIDAGTGTFLGPTLGKLVANIQSSGYKPEEIDDVILTHVHTDHSGGLVAEGKRVFANATVRVNRREAEFWLDSNEEKKATAAVQKHFAEARACLTPYIEAEKFEVFGDDAEILPGLGSVLMAGHTPGHSAIVIESQGQKLMFWGDITHGDVLQFDEPDVAIAFDVNQQMAVAARKAAFQHAADGAYLVAGAHIAFPGIGHLRRDDTNYDWVPLNYSL</sequence>
<comment type="caution">
    <text evidence="7">The sequence shown here is derived from an EMBL/GenBank/DDBJ whole genome shotgun (WGS) entry which is preliminary data.</text>
</comment>
<dbReference type="SMART" id="SM00849">
    <property type="entry name" value="Lactamase_B"/>
    <property type="match status" value="1"/>
</dbReference>
<dbReference type="InterPro" id="IPR001279">
    <property type="entry name" value="Metallo-B-lactamas"/>
</dbReference>
<keyword evidence="5" id="KW-0732">Signal</keyword>
<keyword evidence="4" id="KW-0862">Zinc</keyword>
<dbReference type="Proteomes" id="UP000757604">
    <property type="component" value="Unassembled WGS sequence"/>
</dbReference>
<feature type="chain" id="PRO_5047369903" evidence="5">
    <location>
        <begin position="26"/>
        <end position="322"/>
    </location>
</feature>
<evidence type="ECO:0000313" key="8">
    <source>
        <dbReference type="Proteomes" id="UP000757604"/>
    </source>
</evidence>
<evidence type="ECO:0000256" key="5">
    <source>
        <dbReference type="SAM" id="SignalP"/>
    </source>
</evidence>
<dbReference type="PANTHER" id="PTHR42978:SF6">
    <property type="entry name" value="QUORUM-QUENCHING LACTONASE YTNP-RELATED"/>
    <property type="match status" value="1"/>
</dbReference>
<feature type="domain" description="Metallo-beta-lactamase" evidence="6">
    <location>
        <begin position="92"/>
        <end position="297"/>
    </location>
</feature>
<dbReference type="Pfam" id="PF00753">
    <property type="entry name" value="Lactamase_B"/>
    <property type="match status" value="1"/>
</dbReference>